<dbReference type="AlphaFoldDB" id="A0AAV4SC17"/>
<dbReference type="EMBL" id="BPLR01009310">
    <property type="protein sequence ID" value="GIY31027.1"/>
    <property type="molecule type" value="Genomic_DNA"/>
</dbReference>
<dbReference type="Proteomes" id="UP001054945">
    <property type="component" value="Unassembled WGS sequence"/>
</dbReference>
<evidence type="ECO:0000313" key="2">
    <source>
        <dbReference type="Proteomes" id="UP001054945"/>
    </source>
</evidence>
<evidence type="ECO:0000313" key="1">
    <source>
        <dbReference type="EMBL" id="GIY31027.1"/>
    </source>
</evidence>
<sequence length="157" mass="17712">MKMHFTCVTLCKESTTGMAKKIAVFEKQTDELPFAKNNNINGFEQDEESTETIHIGCGIHRPNGHQNPLRNFDNAAAEEKNITLLLTRTPVRKEEKTLNIEALEIVTICLYIMVAPTVELRNEIKKLGISLSDVSDNLTDGNKTDRLMGSDYYFCQS</sequence>
<comment type="caution">
    <text evidence="1">The sequence shown here is derived from an EMBL/GenBank/DDBJ whole genome shotgun (WGS) entry which is preliminary data.</text>
</comment>
<proteinExistence type="predicted"/>
<accession>A0AAV4SC17</accession>
<reference evidence="1 2" key="1">
    <citation type="submission" date="2021-06" db="EMBL/GenBank/DDBJ databases">
        <title>Caerostris extrusa draft genome.</title>
        <authorList>
            <person name="Kono N."/>
            <person name="Arakawa K."/>
        </authorList>
    </citation>
    <scope>NUCLEOTIDE SEQUENCE [LARGE SCALE GENOMIC DNA]</scope>
</reference>
<gene>
    <name evidence="1" type="ORF">CEXT_156391</name>
</gene>
<name>A0AAV4SC17_CAEEX</name>
<keyword evidence="2" id="KW-1185">Reference proteome</keyword>
<organism evidence="1 2">
    <name type="scientific">Caerostris extrusa</name>
    <name type="common">Bark spider</name>
    <name type="synonym">Caerostris bankana</name>
    <dbReference type="NCBI Taxonomy" id="172846"/>
    <lineage>
        <taxon>Eukaryota</taxon>
        <taxon>Metazoa</taxon>
        <taxon>Ecdysozoa</taxon>
        <taxon>Arthropoda</taxon>
        <taxon>Chelicerata</taxon>
        <taxon>Arachnida</taxon>
        <taxon>Araneae</taxon>
        <taxon>Araneomorphae</taxon>
        <taxon>Entelegynae</taxon>
        <taxon>Araneoidea</taxon>
        <taxon>Araneidae</taxon>
        <taxon>Caerostris</taxon>
    </lineage>
</organism>
<protein>
    <submittedName>
        <fullName evidence="1">Uncharacterized protein</fullName>
    </submittedName>
</protein>